<evidence type="ECO:0000256" key="1">
    <source>
        <dbReference type="ARBA" id="ARBA00009576"/>
    </source>
</evidence>
<keyword evidence="2" id="KW-1015">Disulfide bond</keyword>
<dbReference type="SUPFAM" id="SSF101751">
    <property type="entry name" value="Hydrophobin II, HfbII"/>
    <property type="match status" value="1"/>
</dbReference>
<dbReference type="PANTHER" id="PTHR42341:SF1">
    <property type="entry name" value="HYDROPHOBIN"/>
    <property type="match status" value="1"/>
</dbReference>
<evidence type="ECO:0000256" key="2">
    <source>
        <dbReference type="ARBA" id="ARBA00023157"/>
    </source>
</evidence>
<keyword evidence="3" id="KW-0732">Signal</keyword>
<dbReference type="OrthoDB" id="4500971at2759"/>
<comment type="caution">
    <text evidence="4">The sequence shown here is derived from an EMBL/GenBank/DDBJ whole genome shotgun (WGS) entry which is preliminary data.</text>
</comment>
<accession>A0A0F4GZS2</accession>
<name>A0A0F4GZS2_9PEZI</name>
<feature type="signal peptide" evidence="3">
    <location>
        <begin position="1"/>
        <end position="21"/>
    </location>
</feature>
<dbReference type="CDD" id="cd23508">
    <property type="entry name" value="hydrophobin_II"/>
    <property type="match status" value="1"/>
</dbReference>
<organism evidence="4 5">
    <name type="scientific">Zymoseptoria brevis</name>
    <dbReference type="NCBI Taxonomy" id="1047168"/>
    <lineage>
        <taxon>Eukaryota</taxon>
        <taxon>Fungi</taxon>
        <taxon>Dikarya</taxon>
        <taxon>Ascomycota</taxon>
        <taxon>Pezizomycotina</taxon>
        <taxon>Dothideomycetes</taxon>
        <taxon>Dothideomycetidae</taxon>
        <taxon>Mycosphaerellales</taxon>
        <taxon>Mycosphaerellaceae</taxon>
        <taxon>Zymoseptoria</taxon>
    </lineage>
</organism>
<protein>
    <submittedName>
        <fullName evidence="4">Fungal hydrophobin like protein</fullName>
    </submittedName>
</protein>
<dbReference type="Gene3D" id="3.20.120.10">
    <property type="entry name" value="Hydrophobin"/>
    <property type="match status" value="1"/>
</dbReference>
<comment type="similarity">
    <text evidence="1">Belongs to the cerato-ulmin hydrophobin family.</text>
</comment>
<dbReference type="GO" id="GO:0005576">
    <property type="term" value="C:extracellular region"/>
    <property type="evidence" value="ECO:0007669"/>
    <property type="project" value="InterPro"/>
</dbReference>
<gene>
    <name evidence="4" type="ORF">TI39_contig47g00003</name>
</gene>
<sequence length="107" mass="11098">MQVYTFTILFASVALALPADSLPRRTDFYLPCNTDLSATAECCSGSSANILGLADVNCAADQSAISRQTPTSAKDFVTICAAKGQEAKCCLTVALTTGVKCQNPPGT</sequence>
<dbReference type="AlphaFoldDB" id="A0A0F4GZS2"/>
<proteinExistence type="inferred from homology"/>
<evidence type="ECO:0000313" key="5">
    <source>
        <dbReference type="Proteomes" id="UP000033647"/>
    </source>
</evidence>
<dbReference type="PANTHER" id="PTHR42341">
    <property type="entry name" value="HYDROPHOBIN"/>
    <property type="match status" value="1"/>
</dbReference>
<dbReference type="EMBL" id="LAFY01000044">
    <property type="protein sequence ID" value="KJY02523.1"/>
    <property type="molecule type" value="Genomic_DNA"/>
</dbReference>
<evidence type="ECO:0000313" key="4">
    <source>
        <dbReference type="EMBL" id="KJY02523.1"/>
    </source>
</evidence>
<dbReference type="STRING" id="1047168.A0A0F4GZS2"/>
<feature type="chain" id="PRO_5002469281" evidence="3">
    <location>
        <begin position="22"/>
        <end position="107"/>
    </location>
</feature>
<keyword evidence="5" id="KW-1185">Reference proteome</keyword>
<dbReference type="Proteomes" id="UP000033647">
    <property type="component" value="Unassembled WGS sequence"/>
</dbReference>
<dbReference type="InterPro" id="IPR010636">
    <property type="entry name" value="Class_II_hydrophobin"/>
</dbReference>
<dbReference type="InterPro" id="IPR036686">
    <property type="entry name" value="Class_II_Hydrophobin_sf"/>
</dbReference>
<dbReference type="Pfam" id="PF06766">
    <property type="entry name" value="Hydrophobin_2"/>
    <property type="match status" value="1"/>
</dbReference>
<evidence type="ECO:0000256" key="3">
    <source>
        <dbReference type="SAM" id="SignalP"/>
    </source>
</evidence>
<reference evidence="4 5" key="1">
    <citation type="submission" date="2015-03" db="EMBL/GenBank/DDBJ databases">
        <title>RNA-seq based gene annotation and comparative genomics of four Zymoseptoria species reveal species-specific pathogenicity related genes and transposable element activity.</title>
        <authorList>
            <person name="Grandaubert J."/>
            <person name="Bhattacharyya A."/>
            <person name="Stukenbrock E.H."/>
        </authorList>
    </citation>
    <scope>NUCLEOTIDE SEQUENCE [LARGE SCALE GENOMIC DNA]</scope>
    <source>
        <strain evidence="4 5">Zb18110</strain>
    </source>
</reference>